<dbReference type="PROSITE" id="PS50297">
    <property type="entry name" value="ANK_REP_REGION"/>
    <property type="match status" value="3"/>
</dbReference>
<dbReference type="PROSITE" id="PS50088">
    <property type="entry name" value="ANK_REPEAT"/>
    <property type="match status" value="3"/>
</dbReference>
<dbReference type="EMBL" id="MU865966">
    <property type="protein sequence ID" value="KAK4445362.1"/>
    <property type="molecule type" value="Genomic_DNA"/>
</dbReference>
<dbReference type="InterPro" id="IPR036770">
    <property type="entry name" value="Ankyrin_rpt-contain_sf"/>
</dbReference>
<dbReference type="SUPFAM" id="SSF48403">
    <property type="entry name" value="Ankyrin repeat"/>
    <property type="match status" value="2"/>
</dbReference>
<comment type="caution">
    <text evidence="5">The sequence shown here is derived from an EMBL/GenBank/DDBJ whole genome shotgun (WGS) entry which is preliminary data.</text>
</comment>
<dbReference type="Proteomes" id="UP001321760">
    <property type="component" value="Unassembled WGS sequence"/>
</dbReference>
<feature type="repeat" description="ANK" evidence="3">
    <location>
        <begin position="903"/>
        <end position="935"/>
    </location>
</feature>
<protein>
    <submittedName>
        <fullName evidence="5">Ankyrin repeat-containing domain protein</fullName>
    </submittedName>
</protein>
<feature type="region of interest" description="Disordered" evidence="4">
    <location>
        <begin position="1033"/>
        <end position="1052"/>
    </location>
</feature>
<dbReference type="Gene3D" id="1.25.40.20">
    <property type="entry name" value="Ankyrin repeat-containing domain"/>
    <property type="match status" value="4"/>
</dbReference>
<reference evidence="5" key="1">
    <citation type="journal article" date="2023" name="Mol. Phylogenet. Evol.">
        <title>Genome-scale phylogeny and comparative genomics of the fungal order Sordariales.</title>
        <authorList>
            <person name="Hensen N."/>
            <person name="Bonometti L."/>
            <person name="Westerberg I."/>
            <person name="Brannstrom I.O."/>
            <person name="Guillou S."/>
            <person name="Cros-Aarteil S."/>
            <person name="Calhoun S."/>
            <person name="Haridas S."/>
            <person name="Kuo A."/>
            <person name="Mondo S."/>
            <person name="Pangilinan J."/>
            <person name="Riley R."/>
            <person name="LaButti K."/>
            <person name="Andreopoulos B."/>
            <person name="Lipzen A."/>
            <person name="Chen C."/>
            <person name="Yan M."/>
            <person name="Daum C."/>
            <person name="Ng V."/>
            <person name="Clum A."/>
            <person name="Steindorff A."/>
            <person name="Ohm R.A."/>
            <person name="Martin F."/>
            <person name="Silar P."/>
            <person name="Natvig D.O."/>
            <person name="Lalanne C."/>
            <person name="Gautier V."/>
            <person name="Ament-Velasquez S.L."/>
            <person name="Kruys A."/>
            <person name="Hutchinson M.I."/>
            <person name="Powell A.J."/>
            <person name="Barry K."/>
            <person name="Miller A.N."/>
            <person name="Grigoriev I.V."/>
            <person name="Debuchy R."/>
            <person name="Gladieux P."/>
            <person name="Hiltunen Thoren M."/>
            <person name="Johannesson H."/>
        </authorList>
    </citation>
    <scope>NUCLEOTIDE SEQUENCE</scope>
    <source>
        <strain evidence="5">PSN243</strain>
    </source>
</reference>
<organism evidence="5 6">
    <name type="scientific">Podospora aff. communis PSN243</name>
    <dbReference type="NCBI Taxonomy" id="3040156"/>
    <lineage>
        <taxon>Eukaryota</taxon>
        <taxon>Fungi</taxon>
        <taxon>Dikarya</taxon>
        <taxon>Ascomycota</taxon>
        <taxon>Pezizomycotina</taxon>
        <taxon>Sordariomycetes</taxon>
        <taxon>Sordariomycetidae</taxon>
        <taxon>Sordariales</taxon>
        <taxon>Podosporaceae</taxon>
        <taxon>Podospora</taxon>
    </lineage>
</organism>
<proteinExistence type="predicted"/>
<keyword evidence="1" id="KW-0677">Repeat</keyword>
<feature type="repeat" description="ANK" evidence="3">
    <location>
        <begin position="357"/>
        <end position="389"/>
    </location>
</feature>
<name>A0AAV9GBV3_9PEZI</name>
<reference evidence="5" key="2">
    <citation type="submission" date="2023-05" db="EMBL/GenBank/DDBJ databases">
        <authorList>
            <consortium name="Lawrence Berkeley National Laboratory"/>
            <person name="Steindorff A."/>
            <person name="Hensen N."/>
            <person name="Bonometti L."/>
            <person name="Westerberg I."/>
            <person name="Brannstrom I.O."/>
            <person name="Guillou S."/>
            <person name="Cros-Aarteil S."/>
            <person name="Calhoun S."/>
            <person name="Haridas S."/>
            <person name="Kuo A."/>
            <person name="Mondo S."/>
            <person name="Pangilinan J."/>
            <person name="Riley R."/>
            <person name="Labutti K."/>
            <person name="Andreopoulos B."/>
            <person name="Lipzen A."/>
            <person name="Chen C."/>
            <person name="Yanf M."/>
            <person name="Daum C."/>
            <person name="Ng V."/>
            <person name="Clum A."/>
            <person name="Ohm R."/>
            <person name="Martin F."/>
            <person name="Silar P."/>
            <person name="Natvig D."/>
            <person name="Lalanne C."/>
            <person name="Gautier V."/>
            <person name="Ament-Velasquez S.L."/>
            <person name="Kruys A."/>
            <person name="Hutchinson M.I."/>
            <person name="Powell A.J."/>
            <person name="Barry K."/>
            <person name="Miller A.N."/>
            <person name="Grigoriev I.V."/>
            <person name="Debuchy R."/>
            <person name="Gladieux P."/>
            <person name="Thoren M.H."/>
            <person name="Johannesson H."/>
        </authorList>
    </citation>
    <scope>NUCLEOTIDE SEQUENCE</scope>
    <source>
        <strain evidence="5">PSN243</strain>
    </source>
</reference>
<feature type="compositionally biased region" description="Basic and acidic residues" evidence="4">
    <location>
        <begin position="1033"/>
        <end position="1044"/>
    </location>
</feature>
<dbReference type="AlphaFoldDB" id="A0AAV9GBV3"/>
<dbReference type="PANTHER" id="PTHR24198:SF165">
    <property type="entry name" value="ANKYRIN REPEAT-CONTAINING PROTEIN-RELATED"/>
    <property type="match status" value="1"/>
</dbReference>
<accession>A0AAV9GBV3</accession>
<sequence length="1195" mass="132380">MLLLNQMSHRPNGTAQDFEHAGERARRYPLYRYASLMWPVFAKDHLQDETVWSLVCRLFDPQKNDAFCSWSQELYLFSFNGFRWYWQGEPREIEKAIKAGLKDFNSAVLHQGFTTLHIAAALGFYDICLDLIQKGVDPNAMCVLGSPLHFSISPGWLSGLKVEGDLSSNRDPDGFLNCISTDDRKHFYEQRLLVVDLLVSRGAIPAHVSADIQPQFFSSCLTTCLRMADFRMVLSLVEAGIRLRDDELQLFRDTILHARDLRIPPPHLVQHFSGLLGRLESLTGAVAVRMRQIVLGFLNTVETDAAGSASCLPATIMAPLNNPSTVAALAAQQNNAKTLEAVLEGHQMDVDEKVNDNGDTLLHVAVRHNSLETVEILLRYECSPFVANSAGDLPAWLCVHDTHARVLCALLKYKPEVARRGNLAGDTIWHLAASRDSCQVLGVLFEVCPDAADLQNFQGFTPLATALRHNQDNAARLMIERQPGVLRNWKAKVPLMHFVAASCSLEFAQAAMDAGAERCERWTDGSTPLHHLGFSVSASFVKFMKQTYTNLEATDALGAPESQTSWEKFCSAISDLQPHRQTLRSNVSPQCFPLMEVAVSRLVQKGVVASHEKVKHSSSVTVFVSALYRSFLQPFPYAEKLIGVVRSLLHTSNHASEAINSEHMFRLLREPLRGKGKHFLVPLLSMGVKPTVKVELDGCCALESACSMSRNPSAVDALKILLAAVPEPRANVVNELRSGKALIHLTTGHHGIGALADAGADLNMRTASGDPAICHHIKQRRYHVAGRLAELGADPTLPDENGHDAITHAALHGRRDLLELFYRLQKENRLPRDIDWYRKVEIAWTRETKRCGRGKPAYLATFPDGVFRGCSVLQVATIQNHIAVMEFVLEKNFVLDIEEPAEGGWTAMHFAAYRGSAPAIKLLHRHGAHLHSVAKDEQPEATLAAEKNIMATCTPHSLTRDEKGSALRTLEWLSIRDHGISNLSVETPDAWEEISIGTSGDHKSLIRADDPELADRQSAAELPFLPSMALEEAARARESAKHNTEGPLAEPPSTRRELRYGWWFEDLHLAVTAGLSAAHEYMKKEKGPPRRQDIVELLHDAEPDTSAVPCERHGELKILGDGDCPWPLGIPCYVAARKSLGKLLPAILTNCFVNRGHVFGEYGESPLHTAVSVGADIETLVMIVTHLKENWKTYA</sequence>
<evidence type="ECO:0000313" key="6">
    <source>
        <dbReference type="Proteomes" id="UP001321760"/>
    </source>
</evidence>
<dbReference type="PANTHER" id="PTHR24198">
    <property type="entry name" value="ANKYRIN REPEAT AND PROTEIN KINASE DOMAIN-CONTAINING PROTEIN"/>
    <property type="match status" value="1"/>
</dbReference>
<keyword evidence="6" id="KW-1185">Reference proteome</keyword>
<feature type="repeat" description="ANK" evidence="3">
    <location>
        <begin position="111"/>
        <end position="143"/>
    </location>
</feature>
<keyword evidence="2 3" id="KW-0040">ANK repeat</keyword>
<evidence type="ECO:0000256" key="3">
    <source>
        <dbReference type="PROSITE-ProRule" id="PRU00023"/>
    </source>
</evidence>
<dbReference type="Pfam" id="PF00023">
    <property type="entry name" value="Ank"/>
    <property type="match status" value="2"/>
</dbReference>
<evidence type="ECO:0000256" key="1">
    <source>
        <dbReference type="ARBA" id="ARBA00022737"/>
    </source>
</evidence>
<evidence type="ECO:0000256" key="2">
    <source>
        <dbReference type="ARBA" id="ARBA00023043"/>
    </source>
</evidence>
<dbReference type="Pfam" id="PF12796">
    <property type="entry name" value="Ank_2"/>
    <property type="match status" value="1"/>
</dbReference>
<evidence type="ECO:0000313" key="5">
    <source>
        <dbReference type="EMBL" id="KAK4445362.1"/>
    </source>
</evidence>
<gene>
    <name evidence="5" type="ORF">QBC34DRAFT_472645</name>
</gene>
<dbReference type="InterPro" id="IPR002110">
    <property type="entry name" value="Ankyrin_rpt"/>
</dbReference>
<dbReference type="SMART" id="SM00248">
    <property type="entry name" value="ANK"/>
    <property type="match status" value="13"/>
</dbReference>
<evidence type="ECO:0000256" key="4">
    <source>
        <dbReference type="SAM" id="MobiDB-lite"/>
    </source>
</evidence>